<protein>
    <submittedName>
        <fullName evidence="2">ATP-binding protein</fullName>
    </submittedName>
</protein>
<dbReference type="PANTHER" id="PTHR30595:SF6">
    <property type="entry name" value="SCHLAFEN ALBA-2 DOMAIN-CONTAINING PROTEIN"/>
    <property type="match status" value="1"/>
</dbReference>
<dbReference type="Pfam" id="PF13749">
    <property type="entry name" value="HATPase_c_4"/>
    <property type="match status" value="1"/>
</dbReference>
<sequence length="546" mass="59423">MNVEFKSDRSRLSDKDLVEAVVCLANAQGGELWLGVEDNGQPTGLHVERQQLAGLTGLVAARTSPSLAVSVTPVTVGGVLVARIVVPMAKGEVATTAGVYLRRRLKADGTPECVAMLPHERASRVSSFGLMDASAQIVAGATLADLDPLERERLRQSVQQYGGDRVLLELDDEALDGALGLAARMSDGSGRRAPTLTGLLLIGRETALRELVPTHEFAFQVLAREAVRFNEFRRFPLLKALDWLDTNFNPYNPEQELQVGLFRVAVPLVDGGAFREAVANALIHRDYHRLGAVHVRLEDGALVVSNPGGLVEGVTLRNLLTIERHPRNPQLADAMKRIGVVERSGRGVDKIYRGMLKFGRPAPDYSRTTQQDVVLRLPTVEADLDFRRLVVGAERGGAELPIDSLIALAALREQRRLSVDELASLIQRDPAQAKRTLEALTEAGLAEAHGATRGRSYTLSALVYRRAGGQVAYTGQAGFSAIQHEQTVLSFARKRGRVARADVVELCHLTTDQAAMLLKKLKDRGLLQQQGERRWTSYTLAEGAGS</sequence>
<reference evidence="2 3" key="1">
    <citation type="submission" date="2024-09" db="EMBL/GenBank/DDBJ databases">
        <title>Novel species of the genus Pelomonas and Roseateles isolated from streams.</title>
        <authorList>
            <person name="Lu H."/>
        </authorList>
    </citation>
    <scope>NUCLEOTIDE SEQUENCE [LARGE SCALE GENOMIC DNA]</scope>
    <source>
        <strain evidence="2 3">DC23W</strain>
    </source>
</reference>
<dbReference type="InterPro" id="IPR007421">
    <property type="entry name" value="Schlafen_AlbA_2_dom"/>
</dbReference>
<keyword evidence="2" id="KW-0067">ATP-binding</keyword>
<evidence type="ECO:0000313" key="2">
    <source>
        <dbReference type="EMBL" id="MFG6417291.1"/>
    </source>
</evidence>
<gene>
    <name evidence="2" type="ORF">ACG02S_25690</name>
</gene>
<name>A0ABW7EUZ5_9BURK</name>
<accession>A0ABW7EUZ5</accession>
<proteinExistence type="predicted"/>
<organism evidence="2 3">
    <name type="scientific">Pelomonas dachongensis</name>
    <dbReference type="NCBI Taxonomy" id="3299029"/>
    <lineage>
        <taxon>Bacteria</taxon>
        <taxon>Pseudomonadati</taxon>
        <taxon>Pseudomonadota</taxon>
        <taxon>Betaproteobacteria</taxon>
        <taxon>Burkholderiales</taxon>
        <taxon>Sphaerotilaceae</taxon>
        <taxon>Roseateles</taxon>
    </lineage>
</organism>
<dbReference type="Proteomes" id="UP001606300">
    <property type="component" value="Unassembled WGS sequence"/>
</dbReference>
<dbReference type="InterPro" id="IPR036388">
    <property type="entry name" value="WH-like_DNA-bd_sf"/>
</dbReference>
<dbReference type="InterPro" id="IPR038461">
    <property type="entry name" value="Schlafen_AlbA_2_dom_sf"/>
</dbReference>
<keyword evidence="2" id="KW-0547">Nucleotide-binding</keyword>
<dbReference type="Gene3D" id="3.30.950.30">
    <property type="entry name" value="Schlafen, AAA domain"/>
    <property type="match status" value="1"/>
</dbReference>
<dbReference type="Pfam" id="PF04326">
    <property type="entry name" value="SLFN_AlbA_2"/>
    <property type="match status" value="1"/>
</dbReference>
<dbReference type="Gene3D" id="1.10.10.10">
    <property type="entry name" value="Winged helix-like DNA-binding domain superfamily/Winged helix DNA-binding domain"/>
    <property type="match status" value="2"/>
</dbReference>
<dbReference type="EMBL" id="JBIGHY010000020">
    <property type="protein sequence ID" value="MFG6417291.1"/>
    <property type="molecule type" value="Genomic_DNA"/>
</dbReference>
<dbReference type="PANTHER" id="PTHR30595">
    <property type="entry name" value="GLPR-RELATED TRANSCRIPTIONAL REPRESSOR"/>
    <property type="match status" value="1"/>
</dbReference>
<dbReference type="GO" id="GO:0005524">
    <property type="term" value="F:ATP binding"/>
    <property type="evidence" value="ECO:0007669"/>
    <property type="project" value="UniProtKB-KW"/>
</dbReference>
<dbReference type="InterPro" id="IPR036390">
    <property type="entry name" value="WH_DNA-bd_sf"/>
</dbReference>
<feature type="domain" description="Schlafen AlbA-2" evidence="1">
    <location>
        <begin position="2"/>
        <end position="103"/>
    </location>
</feature>
<keyword evidence="3" id="KW-1185">Reference proteome</keyword>
<evidence type="ECO:0000259" key="1">
    <source>
        <dbReference type="Pfam" id="PF04326"/>
    </source>
</evidence>
<dbReference type="InterPro" id="IPR038475">
    <property type="entry name" value="RecG_C_sf"/>
</dbReference>
<evidence type="ECO:0000313" key="3">
    <source>
        <dbReference type="Proteomes" id="UP001606300"/>
    </source>
</evidence>
<dbReference type="SUPFAM" id="SSF46785">
    <property type="entry name" value="Winged helix' DNA-binding domain"/>
    <property type="match status" value="1"/>
</dbReference>
<dbReference type="Gene3D" id="3.30.565.60">
    <property type="match status" value="1"/>
</dbReference>
<dbReference type="RefSeq" id="WP_394473350.1">
    <property type="nucleotide sequence ID" value="NZ_JBIGHY010000020.1"/>
</dbReference>
<comment type="caution">
    <text evidence="2">The sequence shown here is derived from an EMBL/GenBank/DDBJ whole genome shotgun (WGS) entry which is preliminary data.</text>
</comment>